<dbReference type="HAMAP" id="MF_00373">
    <property type="entry name" value="Ribosomal_bL28"/>
    <property type="match status" value="1"/>
</dbReference>
<evidence type="ECO:0000256" key="6">
    <source>
        <dbReference type="SAM" id="MobiDB-lite"/>
    </source>
</evidence>
<dbReference type="NCBIfam" id="TIGR00009">
    <property type="entry name" value="L28"/>
    <property type="match status" value="1"/>
</dbReference>
<evidence type="ECO:0000256" key="1">
    <source>
        <dbReference type="ARBA" id="ARBA00008760"/>
    </source>
</evidence>
<dbReference type="PANTHER" id="PTHR13528">
    <property type="entry name" value="39S RIBOSOMAL PROTEIN L28, MITOCHONDRIAL"/>
    <property type="match status" value="1"/>
</dbReference>
<keyword evidence="8" id="KW-1185">Reference proteome</keyword>
<dbReference type="FunFam" id="2.30.170.40:FF:000001">
    <property type="entry name" value="50S ribosomal protein L28"/>
    <property type="match status" value="1"/>
</dbReference>
<dbReference type="InterPro" id="IPR034704">
    <property type="entry name" value="Ribosomal_bL28/bL31-like_sf"/>
</dbReference>
<evidence type="ECO:0000313" key="8">
    <source>
        <dbReference type="Proteomes" id="UP000285310"/>
    </source>
</evidence>
<reference evidence="7 8" key="1">
    <citation type="submission" date="2013-10" db="EMBL/GenBank/DDBJ databases">
        <title>Salinisphaera japonica YTM-1 Genome Sequencing.</title>
        <authorList>
            <person name="Lai Q."/>
            <person name="Li C."/>
            <person name="Shao Z."/>
        </authorList>
    </citation>
    <scope>NUCLEOTIDE SEQUENCE [LARGE SCALE GENOMIC DNA]</scope>
    <source>
        <strain evidence="7 8">YTM-1</strain>
    </source>
</reference>
<evidence type="ECO:0000256" key="2">
    <source>
        <dbReference type="ARBA" id="ARBA00022980"/>
    </source>
</evidence>
<name>A0A423PWW1_9GAMM</name>
<dbReference type="FunCoup" id="A0A423PWW1">
    <property type="interactions" value="456"/>
</dbReference>
<dbReference type="EMBL" id="AYKG01000012">
    <property type="protein sequence ID" value="ROO30069.1"/>
    <property type="molecule type" value="Genomic_DNA"/>
</dbReference>
<dbReference type="AlphaFoldDB" id="A0A423PWW1"/>
<protein>
    <recommendedName>
        <fullName evidence="4 5">Large ribosomal subunit protein bL28</fullName>
    </recommendedName>
</protein>
<evidence type="ECO:0000313" key="7">
    <source>
        <dbReference type="EMBL" id="ROO30069.1"/>
    </source>
</evidence>
<proteinExistence type="inferred from homology"/>
<dbReference type="InterPro" id="IPR037147">
    <property type="entry name" value="Ribosomal_bL28_sf"/>
</dbReference>
<feature type="region of interest" description="Disordered" evidence="6">
    <location>
        <begin position="1"/>
        <end position="22"/>
    </location>
</feature>
<comment type="similarity">
    <text evidence="1 5">Belongs to the bacterial ribosomal protein bL28 family.</text>
</comment>
<gene>
    <name evidence="5 7" type="primary">rpmB</name>
    <name evidence="7" type="ORF">SAJA_05415</name>
</gene>
<dbReference type="GO" id="GO:0022625">
    <property type="term" value="C:cytosolic large ribosomal subunit"/>
    <property type="evidence" value="ECO:0007669"/>
    <property type="project" value="TreeGrafter"/>
</dbReference>
<dbReference type="OrthoDB" id="9805609at2"/>
<dbReference type="Pfam" id="PF00830">
    <property type="entry name" value="Ribosomal_L28"/>
    <property type="match status" value="1"/>
</dbReference>
<dbReference type="InParanoid" id="A0A423PWW1"/>
<evidence type="ECO:0000256" key="3">
    <source>
        <dbReference type="ARBA" id="ARBA00023274"/>
    </source>
</evidence>
<dbReference type="GO" id="GO:0003735">
    <property type="term" value="F:structural constituent of ribosome"/>
    <property type="evidence" value="ECO:0007669"/>
    <property type="project" value="InterPro"/>
</dbReference>
<dbReference type="InterPro" id="IPR026569">
    <property type="entry name" value="Ribosomal_bL28"/>
</dbReference>
<keyword evidence="2 5" id="KW-0689">Ribosomal protein</keyword>
<dbReference type="InterPro" id="IPR001383">
    <property type="entry name" value="Ribosomal_bL28_bact-type"/>
</dbReference>
<dbReference type="GO" id="GO:0006412">
    <property type="term" value="P:translation"/>
    <property type="evidence" value="ECO:0007669"/>
    <property type="project" value="UniProtKB-UniRule"/>
</dbReference>
<dbReference type="RefSeq" id="WP_123657618.1">
    <property type="nucleotide sequence ID" value="NZ_AYKG01000012.1"/>
</dbReference>
<comment type="caution">
    <text evidence="7">The sequence shown here is derived from an EMBL/GenBank/DDBJ whole genome shotgun (WGS) entry which is preliminary data.</text>
</comment>
<organism evidence="7 8">
    <name type="scientific">Salinisphaera japonica YTM-1</name>
    <dbReference type="NCBI Taxonomy" id="1209778"/>
    <lineage>
        <taxon>Bacteria</taxon>
        <taxon>Pseudomonadati</taxon>
        <taxon>Pseudomonadota</taxon>
        <taxon>Gammaproteobacteria</taxon>
        <taxon>Salinisphaerales</taxon>
        <taxon>Salinisphaeraceae</taxon>
        <taxon>Salinisphaera</taxon>
    </lineage>
</organism>
<evidence type="ECO:0000256" key="4">
    <source>
        <dbReference type="ARBA" id="ARBA00035174"/>
    </source>
</evidence>
<sequence length="78" mass="9182">MSQICQVTGKKPMSGNNVSHAHNKTRRRFVPNLHWHRFWVGTENRYVRLKVSAKGMRIIDRRGIDDVLVDLRKRGEKV</sequence>
<dbReference type="SUPFAM" id="SSF143800">
    <property type="entry name" value="L28p-like"/>
    <property type="match status" value="1"/>
</dbReference>
<evidence type="ECO:0000256" key="5">
    <source>
        <dbReference type="HAMAP-Rule" id="MF_00373"/>
    </source>
</evidence>
<dbReference type="PANTHER" id="PTHR13528:SF2">
    <property type="entry name" value="LARGE RIBOSOMAL SUBUNIT PROTEIN BL28M"/>
    <property type="match status" value="1"/>
</dbReference>
<dbReference type="Proteomes" id="UP000285310">
    <property type="component" value="Unassembled WGS sequence"/>
</dbReference>
<accession>A0A423PWW1</accession>
<keyword evidence="3 5" id="KW-0687">Ribonucleoprotein</keyword>
<dbReference type="Gene3D" id="2.30.170.40">
    <property type="entry name" value="Ribosomal protein L28/L24"/>
    <property type="match status" value="1"/>
</dbReference>